<reference evidence="3 4" key="1">
    <citation type="submission" date="2024-03" db="EMBL/GenBank/DDBJ databases">
        <title>Aureococcus anophagefferens CCMP1851 and Kratosvirus quantuckense: Draft genome of a second virus-susceptible host strain in the model system.</title>
        <authorList>
            <person name="Chase E."/>
            <person name="Truchon A.R."/>
            <person name="Schepens W."/>
            <person name="Wilhelm S.W."/>
        </authorList>
    </citation>
    <scope>NUCLEOTIDE SEQUENCE [LARGE SCALE GENOMIC DNA]</scope>
    <source>
        <strain evidence="3 4">CCMP1851</strain>
    </source>
</reference>
<dbReference type="PANTHER" id="PTHR45694">
    <property type="entry name" value="GLUTAREDOXIN 2"/>
    <property type="match status" value="1"/>
</dbReference>
<organism evidence="3 4">
    <name type="scientific">Aureococcus anophagefferens</name>
    <name type="common">Harmful bloom alga</name>
    <dbReference type="NCBI Taxonomy" id="44056"/>
    <lineage>
        <taxon>Eukaryota</taxon>
        <taxon>Sar</taxon>
        <taxon>Stramenopiles</taxon>
        <taxon>Ochrophyta</taxon>
        <taxon>Pelagophyceae</taxon>
        <taxon>Pelagomonadales</taxon>
        <taxon>Pelagomonadaceae</taxon>
        <taxon>Aureococcus</taxon>
    </lineage>
</organism>
<dbReference type="Proteomes" id="UP001363151">
    <property type="component" value="Unassembled WGS sequence"/>
</dbReference>
<evidence type="ECO:0000313" key="3">
    <source>
        <dbReference type="EMBL" id="KAK7253359.1"/>
    </source>
</evidence>
<protein>
    <submittedName>
        <fullName evidence="3">Glutaredoxin</fullName>
    </submittedName>
</protein>
<feature type="chain" id="PRO_5045318704" evidence="1">
    <location>
        <begin position="20"/>
        <end position="187"/>
    </location>
</feature>
<feature type="domain" description="Glutaredoxin" evidence="2">
    <location>
        <begin position="91"/>
        <end position="153"/>
    </location>
</feature>
<evidence type="ECO:0000259" key="2">
    <source>
        <dbReference type="Pfam" id="PF00462"/>
    </source>
</evidence>
<sequence length="187" mass="19737">MHLSTLIAVLLACLAAASAFVPAPVAKARLAPLQAEKTFVETVQTAIRIFQESTSQGADFKQAVADALAGEYDRAAAQATLDDYVASAPCVVFTWKPSPFSQKALKYLDVAGADVKNVRLDDPWAEGNPLRAELGRMVGRTSVPSVFIGGKYVGGFDGGVSEDQPGILDLAFQGKLRPLLEDAGALK</sequence>
<dbReference type="InterPro" id="IPR002109">
    <property type="entry name" value="Glutaredoxin"/>
</dbReference>
<feature type="signal peptide" evidence="1">
    <location>
        <begin position="1"/>
        <end position="19"/>
    </location>
</feature>
<dbReference type="EMBL" id="JBBJCI010000035">
    <property type="protein sequence ID" value="KAK7253359.1"/>
    <property type="molecule type" value="Genomic_DNA"/>
</dbReference>
<comment type="caution">
    <text evidence="3">The sequence shown here is derived from an EMBL/GenBank/DDBJ whole genome shotgun (WGS) entry which is preliminary data.</text>
</comment>
<proteinExistence type="predicted"/>
<name>A0ABR1GB96_AURAN</name>
<accession>A0ABR1GB96</accession>
<evidence type="ECO:0000256" key="1">
    <source>
        <dbReference type="SAM" id="SignalP"/>
    </source>
</evidence>
<evidence type="ECO:0000313" key="4">
    <source>
        <dbReference type="Proteomes" id="UP001363151"/>
    </source>
</evidence>
<dbReference type="Gene3D" id="3.40.30.10">
    <property type="entry name" value="Glutaredoxin"/>
    <property type="match status" value="1"/>
</dbReference>
<dbReference type="PANTHER" id="PTHR45694:SF18">
    <property type="entry name" value="GLUTAREDOXIN-1-RELATED"/>
    <property type="match status" value="1"/>
</dbReference>
<keyword evidence="1" id="KW-0732">Signal</keyword>
<dbReference type="Pfam" id="PF00462">
    <property type="entry name" value="Glutaredoxin"/>
    <property type="match status" value="1"/>
</dbReference>
<gene>
    <name evidence="3" type="ORF">SO694_00001524</name>
</gene>
<dbReference type="InterPro" id="IPR036249">
    <property type="entry name" value="Thioredoxin-like_sf"/>
</dbReference>
<dbReference type="SUPFAM" id="SSF52833">
    <property type="entry name" value="Thioredoxin-like"/>
    <property type="match status" value="1"/>
</dbReference>
<dbReference type="PROSITE" id="PS51354">
    <property type="entry name" value="GLUTAREDOXIN_2"/>
    <property type="match status" value="1"/>
</dbReference>
<keyword evidence="4" id="KW-1185">Reference proteome</keyword>